<accession>A0A0S3RE54</accession>
<feature type="signal peptide" evidence="1">
    <location>
        <begin position="1"/>
        <end position="29"/>
    </location>
</feature>
<evidence type="ECO:0000313" key="3">
    <source>
        <dbReference type="Proteomes" id="UP000291084"/>
    </source>
</evidence>
<evidence type="ECO:0000256" key="1">
    <source>
        <dbReference type="SAM" id="SignalP"/>
    </source>
</evidence>
<name>A0A0S3RE54_PHAAN</name>
<feature type="chain" id="PRO_5006616963" evidence="1">
    <location>
        <begin position="30"/>
        <end position="79"/>
    </location>
</feature>
<gene>
    <name evidence="2" type="primary">Vigan.02G166100</name>
    <name evidence="2" type="ORF">VIGAN_02166100</name>
</gene>
<reference evidence="2 3" key="1">
    <citation type="journal article" date="2015" name="Sci. Rep.">
        <title>The power of single molecule real-time sequencing technology in the de novo assembly of a eukaryotic genome.</title>
        <authorList>
            <person name="Sakai H."/>
            <person name="Naito K."/>
            <person name="Ogiso-Tanaka E."/>
            <person name="Takahashi Y."/>
            <person name="Iseki K."/>
            <person name="Muto C."/>
            <person name="Satou K."/>
            <person name="Teruya K."/>
            <person name="Shiroma A."/>
            <person name="Shimoji M."/>
            <person name="Hirano T."/>
            <person name="Itoh T."/>
            <person name="Kaga A."/>
            <person name="Tomooka N."/>
        </authorList>
    </citation>
    <scope>NUCLEOTIDE SEQUENCE [LARGE SCALE GENOMIC DNA]</scope>
    <source>
        <strain evidence="3">cv. Shumari</strain>
    </source>
</reference>
<protein>
    <submittedName>
        <fullName evidence="2">Uncharacterized protein</fullName>
    </submittedName>
</protein>
<dbReference type="EMBL" id="AP015035">
    <property type="protein sequence ID" value="BAT78905.1"/>
    <property type="molecule type" value="Genomic_DNA"/>
</dbReference>
<evidence type="ECO:0000313" key="2">
    <source>
        <dbReference type="EMBL" id="BAT78905.1"/>
    </source>
</evidence>
<dbReference type="AlphaFoldDB" id="A0A0S3RE54"/>
<organism evidence="2 3">
    <name type="scientific">Vigna angularis var. angularis</name>
    <dbReference type="NCBI Taxonomy" id="157739"/>
    <lineage>
        <taxon>Eukaryota</taxon>
        <taxon>Viridiplantae</taxon>
        <taxon>Streptophyta</taxon>
        <taxon>Embryophyta</taxon>
        <taxon>Tracheophyta</taxon>
        <taxon>Spermatophyta</taxon>
        <taxon>Magnoliopsida</taxon>
        <taxon>eudicotyledons</taxon>
        <taxon>Gunneridae</taxon>
        <taxon>Pentapetalae</taxon>
        <taxon>rosids</taxon>
        <taxon>fabids</taxon>
        <taxon>Fabales</taxon>
        <taxon>Fabaceae</taxon>
        <taxon>Papilionoideae</taxon>
        <taxon>50 kb inversion clade</taxon>
        <taxon>NPAAA clade</taxon>
        <taxon>indigoferoid/millettioid clade</taxon>
        <taxon>Phaseoleae</taxon>
        <taxon>Vigna</taxon>
    </lineage>
</organism>
<keyword evidence="1" id="KW-0732">Signal</keyword>
<dbReference type="Proteomes" id="UP000291084">
    <property type="component" value="Chromosome 2"/>
</dbReference>
<proteinExistence type="predicted"/>
<sequence>MAILGASKFISFLALLLLLINSAMGAAAAQPTLKHGRKLLQTYDPGNWNWRKPQYYRDRGQGYRKARYHHGRGKYTQKP</sequence>
<keyword evidence="3" id="KW-1185">Reference proteome</keyword>